<name>A0A0A9AG70_ARUDO</name>
<accession>A0A0A9AG70</accession>
<dbReference type="AlphaFoldDB" id="A0A0A9AG70"/>
<organism evidence="1">
    <name type="scientific">Arundo donax</name>
    <name type="common">Giant reed</name>
    <name type="synonym">Donax arundinaceus</name>
    <dbReference type="NCBI Taxonomy" id="35708"/>
    <lineage>
        <taxon>Eukaryota</taxon>
        <taxon>Viridiplantae</taxon>
        <taxon>Streptophyta</taxon>
        <taxon>Embryophyta</taxon>
        <taxon>Tracheophyta</taxon>
        <taxon>Spermatophyta</taxon>
        <taxon>Magnoliopsida</taxon>
        <taxon>Liliopsida</taxon>
        <taxon>Poales</taxon>
        <taxon>Poaceae</taxon>
        <taxon>PACMAD clade</taxon>
        <taxon>Arundinoideae</taxon>
        <taxon>Arundineae</taxon>
        <taxon>Arundo</taxon>
    </lineage>
</organism>
<evidence type="ECO:0000313" key="1">
    <source>
        <dbReference type="EMBL" id="JAD47955.1"/>
    </source>
</evidence>
<protein>
    <submittedName>
        <fullName evidence="1">Uncharacterized protein</fullName>
    </submittedName>
</protein>
<reference evidence="1" key="2">
    <citation type="journal article" date="2015" name="Data Brief">
        <title>Shoot transcriptome of the giant reed, Arundo donax.</title>
        <authorList>
            <person name="Barrero R.A."/>
            <person name="Guerrero F.D."/>
            <person name="Moolhuijzen P."/>
            <person name="Goolsby J.A."/>
            <person name="Tidwell J."/>
            <person name="Bellgard S.E."/>
            <person name="Bellgard M.I."/>
        </authorList>
    </citation>
    <scope>NUCLEOTIDE SEQUENCE</scope>
    <source>
        <tissue evidence="1">Shoot tissue taken approximately 20 cm above the soil surface</tissue>
    </source>
</reference>
<sequence>MMLLPESKVLVQCATKHQASEILM</sequence>
<reference evidence="1" key="1">
    <citation type="submission" date="2014-09" db="EMBL/GenBank/DDBJ databases">
        <authorList>
            <person name="Magalhaes I.L.F."/>
            <person name="Oliveira U."/>
            <person name="Santos F.R."/>
            <person name="Vidigal T.H.D.A."/>
            <person name="Brescovit A.D."/>
            <person name="Santos A.J."/>
        </authorList>
    </citation>
    <scope>NUCLEOTIDE SEQUENCE</scope>
    <source>
        <tissue evidence="1">Shoot tissue taken approximately 20 cm above the soil surface</tissue>
    </source>
</reference>
<dbReference type="EMBL" id="GBRH01249940">
    <property type="protein sequence ID" value="JAD47955.1"/>
    <property type="molecule type" value="Transcribed_RNA"/>
</dbReference>
<proteinExistence type="predicted"/>